<evidence type="ECO:0000256" key="8">
    <source>
        <dbReference type="PIRNR" id="PIRNR006113"/>
    </source>
</evidence>
<feature type="binding site" evidence="10">
    <location>
        <position position="31"/>
    </location>
    <ligand>
        <name>Zn(2+)</name>
        <dbReference type="ChEBI" id="CHEBI:29105"/>
    </ligand>
</feature>
<evidence type="ECO:0000256" key="1">
    <source>
        <dbReference type="ARBA" id="ARBA00005061"/>
    </source>
</evidence>
<comment type="caution">
    <text evidence="11">The sequence shown here is derived from an EMBL/GenBank/DDBJ whole genome shotgun (WGS) entry which is preliminary data.</text>
</comment>
<dbReference type="PIRSF" id="PIRSF006113">
    <property type="entry name" value="PTP_synth"/>
    <property type="match status" value="1"/>
</dbReference>
<keyword evidence="8" id="KW-0671">Queuosine biosynthesis</keyword>
<keyword evidence="6 8" id="KW-0456">Lyase</keyword>
<feature type="active site" description="Charge relay system" evidence="9">
    <location>
        <position position="135"/>
    </location>
</feature>
<dbReference type="RefSeq" id="WP_127343222.1">
    <property type="nucleotide sequence ID" value="NZ_RJJX01000006.1"/>
</dbReference>
<evidence type="ECO:0000256" key="9">
    <source>
        <dbReference type="PIRSR" id="PIRSR006113-1"/>
    </source>
</evidence>
<dbReference type="UniPathway" id="UPA00391"/>
<feature type="binding site" evidence="10">
    <location>
        <position position="29"/>
    </location>
    <ligand>
        <name>Zn(2+)</name>
        <dbReference type="ChEBI" id="CHEBI:29105"/>
    </ligand>
</feature>
<comment type="cofactor">
    <cofactor evidence="8 10">
        <name>Zn(2+)</name>
        <dbReference type="ChEBI" id="CHEBI:29105"/>
    </cofactor>
    <text evidence="8 10">Binds 1 zinc ion per subunit.</text>
</comment>
<dbReference type="EC" id="4.-.-.-" evidence="8"/>
<dbReference type="PANTHER" id="PTHR12589:SF7">
    <property type="entry name" value="6-PYRUVOYL TETRAHYDROBIOPTERIN SYNTHASE"/>
    <property type="match status" value="1"/>
</dbReference>
<evidence type="ECO:0000256" key="2">
    <source>
        <dbReference type="ARBA" id="ARBA00008900"/>
    </source>
</evidence>
<evidence type="ECO:0000256" key="10">
    <source>
        <dbReference type="PIRSR" id="PIRSR006113-2"/>
    </source>
</evidence>
<accession>A0A434AWW5</accession>
<keyword evidence="5 8" id="KW-0862">Zinc</keyword>
<evidence type="ECO:0000256" key="7">
    <source>
        <dbReference type="ARBA" id="ARBA00048807"/>
    </source>
</evidence>
<dbReference type="GO" id="GO:0046872">
    <property type="term" value="F:metal ion binding"/>
    <property type="evidence" value="ECO:0007669"/>
    <property type="project" value="UniProtKB-KW"/>
</dbReference>
<keyword evidence="12" id="KW-1185">Reference proteome</keyword>
<evidence type="ECO:0000256" key="6">
    <source>
        <dbReference type="ARBA" id="ARBA00023239"/>
    </source>
</evidence>
<gene>
    <name evidence="11" type="ORF">DLK05_06735</name>
</gene>
<dbReference type="AlphaFoldDB" id="A0A434AWW5"/>
<protein>
    <recommendedName>
        <fullName evidence="3 8">6-carboxy-5,6,7,8-tetrahydropterin synthase</fullName>
        <ecNumber evidence="8">4.-.-.-</ecNumber>
    </recommendedName>
</protein>
<feature type="active site" description="Proton acceptor" evidence="9">
    <location>
        <position position="25"/>
    </location>
</feature>
<keyword evidence="4 8" id="KW-0479">Metal-binding</keyword>
<dbReference type="PANTHER" id="PTHR12589">
    <property type="entry name" value="PYRUVOYL TETRAHYDROBIOPTERIN SYNTHASE"/>
    <property type="match status" value="1"/>
</dbReference>
<proteinExistence type="inferred from homology"/>
<dbReference type="Gene3D" id="3.30.479.10">
    <property type="entry name" value="6-pyruvoyl tetrahydropterin synthase/QueD"/>
    <property type="match status" value="1"/>
</dbReference>
<sequence length="149" mass="17312">MTKVRLTKEFHFEMAHALWNYDGLCKNIHGHSYILFVTVIGEPNKDIKNPKFGMVMDFGDLKRIVNQEIVDQLDHALVLSEATPNLERLNIPQMFERFFITPYQPTCENMIADFAERIISKLPNEVNLHSLKLHETATSFAEWYASDNL</sequence>
<dbReference type="SUPFAM" id="SSF55620">
    <property type="entry name" value="Tetrahydrobiopterin biosynthesis enzymes-like"/>
    <property type="match status" value="1"/>
</dbReference>
<evidence type="ECO:0000313" key="11">
    <source>
        <dbReference type="EMBL" id="RUT78878.1"/>
    </source>
</evidence>
<comment type="pathway">
    <text evidence="1 8">Purine metabolism; 7-cyano-7-deazaguanine biosynthesis.</text>
</comment>
<dbReference type="OrthoDB" id="9804698at2"/>
<comment type="similarity">
    <text evidence="2 8">Belongs to the PTPS family. QueD subfamily.</text>
</comment>
<dbReference type="Pfam" id="PF01242">
    <property type="entry name" value="PTPS"/>
    <property type="match status" value="1"/>
</dbReference>
<dbReference type="EMBL" id="RJJX01000006">
    <property type="protein sequence ID" value="RUT78878.1"/>
    <property type="molecule type" value="Genomic_DNA"/>
</dbReference>
<dbReference type="Proteomes" id="UP000282985">
    <property type="component" value="Unassembled WGS sequence"/>
</dbReference>
<name>A0A434AWW5_9BACT</name>
<evidence type="ECO:0000256" key="3">
    <source>
        <dbReference type="ARBA" id="ARBA00018141"/>
    </source>
</evidence>
<dbReference type="InterPro" id="IPR038418">
    <property type="entry name" value="6-PTP_synth/QueD_sf"/>
</dbReference>
<feature type="active site" description="Charge relay system" evidence="9">
    <location>
        <position position="75"/>
    </location>
</feature>
<evidence type="ECO:0000313" key="12">
    <source>
        <dbReference type="Proteomes" id="UP000282985"/>
    </source>
</evidence>
<organism evidence="11 12">
    <name type="scientific">Ancylomarina longa</name>
    <dbReference type="NCBI Taxonomy" id="2487017"/>
    <lineage>
        <taxon>Bacteria</taxon>
        <taxon>Pseudomonadati</taxon>
        <taxon>Bacteroidota</taxon>
        <taxon>Bacteroidia</taxon>
        <taxon>Marinilabiliales</taxon>
        <taxon>Marinifilaceae</taxon>
        <taxon>Ancylomarina</taxon>
    </lineage>
</organism>
<dbReference type="InterPro" id="IPR007115">
    <property type="entry name" value="6-PTP_synth/QueD"/>
</dbReference>
<dbReference type="GO" id="GO:0070497">
    <property type="term" value="F:6-carboxytetrahydropterin synthase activity"/>
    <property type="evidence" value="ECO:0007669"/>
    <property type="project" value="UniProtKB-EC"/>
</dbReference>
<comment type="catalytic activity">
    <reaction evidence="7 8">
        <text>7,8-dihydroneopterin 3'-triphosphate + H2O = 6-carboxy-5,6,7,8-tetrahydropterin + triphosphate + acetaldehyde + 2 H(+)</text>
        <dbReference type="Rhea" id="RHEA:27966"/>
        <dbReference type="ChEBI" id="CHEBI:15343"/>
        <dbReference type="ChEBI" id="CHEBI:15377"/>
        <dbReference type="ChEBI" id="CHEBI:15378"/>
        <dbReference type="ChEBI" id="CHEBI:18036"/>
        <dbReference type="ChEBI" id="CHEBI:58462"/>
        <dbReference type="ChEBI" id="CHEBI:61032"/>
        <dbReference type="EC" id="4.1.2.50"/>
    </reaction>
</comment>
<feature type="binding site" evidence="10">
    <location>
        <position position="16"/>
    </location>
    <ligand>
        <name>Zn(2+)</name>
        <dbReference type="ChEBI" id="CHEBI:29105"/>
    </ligand>
</feature>
<reference evidence="11 12" key="1">
    <citation type="submission" date="2018-11" db="EMBL/GenBank/DDBJ databases">
        <title>Parancylomarina longa gen. nov., sp. nov., isolated from sediments of southern Okinawa.</title>
        <authorList>
            <person name="Fu T."/>
        </authorList>
    </citation>
    <scope>NUCLEOTIDE SEQUENCE [LARGE SCALE GENOMIC DNA]</scope>
    <source>
        <strain evidence="11 12">T3-2 S1-C</strain>
    </source>
</reference>
<evidence type="ECO:0000256" key="4">
    <source>
        <dbReference type="ARBA" id="ARBA00022723"/>
    </source>
</evidence>
<dbReference type="GO" id="GO:0008616">
    <property type="term" value="P:tRNA queuosine(34) biosynthetic process"/>
    <property type="evidence" value="ECO:0007669"/>
    <property type="project" value="UniProtKB-KW"/>
</dbReference>
<evidence type="ECO:0000256" key="5">
    <source>
        <dbReference type="ARBA" id="ARBA00022833"/>
    </source>
</evidence>